<dbReference type="Proteomes" id="UP000236754">
    <property type="component" value="Unassembled WGS sequence"/>
</dbReference>
<gene>
    <name evidence="2" type="ORF">SAMN05216223_10140</name>
</gene>
<proteinExistence type="predicted"/>
<organism evidence="2 3">
    <name type="scientific">Actinacidiphila yanglinensis</name>
    <dbReference type="NCBI Taxonomy" id="310779"/>
    <lineage>
        <taxon>Bacteria</taxon>
        <taxon>Bacillati</taxon>
        <taxon>Actinomycetota</taxon>
        <taxon>Actinomycetes</taxon>
        <taxon>Kitasatosporales</taxon>
        <taxon>Streptomycetaceae</taxon>
        <taxon>Actinacidiphila</taxon>
    </lineage>
</organism>
<dbReference type="AlphaFoldDB" id="A0A1H5S8U4"/>
<feature type="compositionally biased region" description="Basic and acidic residues" evidence="1">
    <location>
        <begin position="230"/>
        <end position="247"/>
    </location>
</feature>
<evidence type="ECO:0000256" key="1">
    <source>
        <dbReference type="SAM" id="MobiDB-lite"/>
    </source>
</evidence>
<evidence type="ECO:0000313" key="2">
    <source>
        <dbReference type="EMBL" id="SEF46972.1"/>
    </source>
</evidence>
<dbReference type="EMBL" id="FNVU01000001">
    <property type="protein sequence ID" value="SEF46972.1"/>
    <property type="molecule type" value="Genomic_DNA"/>
</dbReference>
<sequence>MGNEGELPVSAPGDVVLFGTADAGGWVGALRVYSGGFECTLRVMQREPREPMRMVDGRRVPSTVWDGDGALRLEVRYAANGRAGELPGRRPLPGQRPPVRRDGPQLLGVSQRTGGGSPGEWDAQLWIGPLPPGGPVVFSGSWRAAGVEEFRAELDGAPIVAAAAGVTRLWQVPHRTPGDPGRGYREPGPGGHRRPRSSIGHMTISSGSPMRDAEPDGRADAGGGADGAGEADRADPADGTEEPGRDR</sequence>
<evidence type="ECO:0000313" key="3">
    <source>
        <dbReference type="Proteomes" id="UP000236754"/>
    </source>
</evidence>
<protein>
    <submittedName>
        <fullName evidence="2">Uncharacterized protein</fullName>
    </submittedName>
</protein>
<keyword evidence="3" id="KW-1185">Reference proteome</keyword>
<name>A0A1H5S8U4_9ACTN</name>
<feature type="region of interest" description="Disordered" evidence="1">
    <location>
        <begin position="171"/>
        <end position="247"/>
    </location>
</feature>
<feature type="region of interest" description="Disordered" evidence="1">
    <location>
        <begin position="83"/>
        <end position="122"/>
    </location>
</feature>
<feature type="compositionally biased region" description="Low complexity" evidence="1">
    <location>
        <begin position="83"/>
        <end position="93"/>
    </location>
</feature>
<reference evidence="2 3" key="1">
    <citation type="submission" date="2016-10" db="EMBL/GenBank/DDBJ databases">
        <authorList>
            <person name="de Groot N.N."/>
        </authorList>
    </citation>
    <scope>NUCLEOTIDE SEQUENCE [LARGE SCALE GENOMIC DNA]</scope>
    <source>
        <strain evidence="2 3">CGMCC 4.2023</strain>
    </source>
</reference>
<accession>A0A1H5S8U4</accession>